<evidence type="ECO:0000256" key="4">
    <source>
        <dbReference type="ARBA" id="ARBA00022553"/>
    </source>
</evidence>
<dbReference type="FunFam" id="3.30.565.10:FF:000006">
    <property type="entry name" value="Sensor histidine kinase WalK"/>
    <property type="match status" value="1"/>
</dbReference>
<evidence type="ECO:0000256" key="1">
    <source>
        <dbReference type="ARBA" id="ARBA00000085"/>
    </source>
</evidence>
<comment type="catalytic activity">
    <reaction evidence="1">
        <text>ATP + protein L-histidine = ADP + protein N-phospho-L-histidine.</text>
        <dbReference type="EC" id="2.7.13.3"/>
    </reaction>
</comment>
<dbReference type="EMBL" id="FWXW01000015">
    <property type="protein sequence ID" value="SMC90812.1"/>
    <property type="molecule type" value="Genomic_DNA"/>
</dbReference>
<dbReference type="InterPro" id="IPR004358">
    <property type="entry name" value="Sig_transdc_His_kin-like_C"/>
</dbReference>
<dbReference type="EC" id="2.7.13.3" evidence="3"/>
<reference evidence="9 10" key="1">
    <citation type="submission" date="2017-04" db="EMBL/GenBank/DDBJ databases">
        <authorList>
            <person name="Afonso C.L."/>
            <person name="Miller P.J."/>
            <person name="Scott M.A."/>
            <person name="Spackman E."/>
            <person name="Goraichik I."/>
            <person name="Dimitrov K.M."/>
            <person name="Suarez D.L."/>
            <person name="Swayne D.E."/>
        </authorList>
    </citation>
    <scope>NUCLEOTIDE SEQUENCE [LARGE SCALE GENOMIC DNA]</scope>
    <source>
        <strain evidence="9 10">DSM 12816</strain>
    </source>
</reference>
<keyword evidence="5" id="KW-0808">Transferase</keyword>
<evidence type="ECO:0000256" key="6">
    <source>
        <dbReference type="ARBA" id="ARBA00022777"/>
    </source>
</evidence>
<dbReference type="InterPro" id="IPR036890">
    <property type="entry name" value="HATPase_C_sf"/>
</dbReference>
<evidence type="ECO:0000256" key="5">
    <source>
        <dbReference type="ARBA" id="ARBA00022679"/>
    </source>
</evidence>
<dbReference type="InterPro" id="IPR050736">
    <property type="entry name" value="Sensor_HK_Regulatory"/>
</dbReference>
<dbReference type="Pfam" id="PF02518">
    <property type="entry name" value="HATPase_c"/>
    <property type="match status" value="1"/>
</dbReference>
<name>A0A1W2D175_9FIRM</name>
<dbReference type="Gene3D" id="3.30.565.10">
    <property type="entry name" value="Histidine kinase-like ATPase, C-terminal domain"/>
    <property type="match status" value="1"/>
</dbReference>
<dbReference type="GO" id="GO:0004673">
    <property type="term" value="F:protein histidine kinase activity"/>
    <property type="evidence" value="ECO:0007669"/>
    <property type="project" value="UniProtKB-EC"/>
</dbReference>
<evidence type="ECO:0000256" key="3">
    <source>
        <dbReference type="ARBA" id="ARBA00012438"/>
    </source>
</evidence>
<evidence type="ECO:0000256" key="2">
    <source>
        <dbReference type="ARBA" id="ARBA00004370"/>
    </source>
</evidence>
<comment type="subcellular location">
    <subcellularLocation>
        <location evidence="2">Membrane</location>
    </subcellularLocation>
</comment>
<evidence type="ECO:0000313" key="10">
    <source>
        <dbReference type="Proteomes" id="UP000192790"/>
    </source>
</evidence>
<dbReference type="SUPFAM" id="SSF55874">
    <property type="entry name" value="ATPase domain of HSP90 chaperone/DNA topoisomerase II/histidine kinase"/>
    <property type="match status" value="1"/>
</dbReference>
<dbReference type="PANTHER" id="PTHR43711:SF26">
    <property type="entry name" value="SENSOR HISTIDINE KINASE RCSC"/>
    <property type="match status" value="1"/>
</dbReference>
<organism evidence="9 10">
    <name type="scientific">Papillibacter cinnamivorans DSM 12816</name>
    <dbReference type="NCBI Taxonomy" id="1122930"/>
    <lineage>
        <taxon>Bacteria</taxon>
        <taxon>Bacillati</taxon>
        <taxon>Bacillota</taxon>
        <taxon>Clostridia</taxon>
        <taxon>Eubacteriales</taxon>
        <taxon>Oscillospiraceae</taxon>
        <taxon>Papillibacter</taxon>
    </lineage>
</organism>
<dbReference type="STRING" id="1122930.SAMN02745168_0298"/>
<dbReference type="Proteomes" id="UP000192790">
    <property type="component" value="Unassembled WGS sequence"/>
</dbReference>
<protein>
    <recommendedName>
        <fullName evidence="3">histidine kinase</fullName>
        <ecNumber evidence="3">2.7.13.3</ecNumber>
    </recommendedName>
</protein>
<keyword evidence="7" id="KW-0902">Two-component regulatory system</keyword>
<sequence length="374" mass="40419">MQKKLIESLASLFNIFPDPVLFVRGNRLEYYNSAAQELFSETGYDPKQSGNINPLLESLFPPSSDPASPAVASSCLINGRHYHIAVSGLQDLRIYLFRSSADPSLASGSPPHSVIAARLRGPVSTLISASNLLSPLVSELENPKGLQYLSIMNQCYYRILRMIGNITDLDGIANNGSFSLSLENIDVVEFCRQLSFSVAPLAEVAGIQFRFEPQLPSVVISVDSQKLERLLLNLISNALKYTASGGTIVLRLSASKASVFFSVSDNGSGISPDLLPSVFTRFMHPNYADALSTGLGLGLPLVRQIAEKHGGSVVLESREGKGTTVTVSLPNRRSDSTVLRSSLSVYDYTGGFPHVMVELSDALPFTAFSPLDLE</sequence>
<dbReference type="PANTHER" id="PTHR43711">
    <property type="entry name" value="TWO-COMPONENT HISTIDINE KINASE"/>
    <property type="match status" value="1"/>
</dbReference>
<evidence type="ECO:0000313" key="9">
    <source>
        <dbReference type="EMBL" id="SMC90812.1"/>
    </source>
</evidence>
<dbReference type="InterPro" id="IPR005467">
    <property type="entry name" value="His_kinase_dom"/>
</dbReference>
<gene>
    <name evidence="9" type="ORF">SAMN02745168_0298</name>
</gene>
<feature type="domain" description="Histidine kinase" evidence="8">
    <location>
        <begin position="114"/>
        <end position="333"/>
    </location>
</feature>
<evidence type="ECO:0000259" key="8">
    <source>
        <dbReference type="PROSITE" id="PS50109"/>
    </source>
</evidence>
<keyword evidence="6 9" id="KW-0418">Kinase</keyword>
<accession>A0A1W2D175</accession>
<proteinExistence type="predicted"/>
<dbReference type="GO" id="GO:0016020">
    <property type="term" value="C:membrane"/>
    <property type="evidence" value="ECO:0007669"/>
    <property type="project" value="UniProtKB-SubCell"/>
</dbReference>
<dbReference type="SMART" id="SM00387">
    <property type="entry name" value="HATPase_c"/>
    <property type="match status" value="1"/>
</dbReference>
<keyword evidence="4" id="KW-0597">Phosphoprotein</keyword>
<dbReference type="GO" id="GO:0000160">
    <property type="term" value="P:phosphorelay signal transduction system"/>
    <property type="evidence" value="ECO:0007669"/>
    <property type="project" value="UniProtKB-KW"/>
</dbReference>
<dbReference type="RefSeq" id="WP_084235703.1">
    <property type="nucleotide sequence ID" value="NZ_FWXW01000015.1"/>
</dbReference>
<dbReference type="AlphaFoldDB" id="A0A1W2D175"/>
<dbReference type="PRINTS" id="PR00344">
    <property type="entry name" value="BCTRLSENSOR"/>
</dbReference>
<keyword evidence="10" id="KW-1185">Reference proteome</keyword>
<dbReference type="InterPro" id="IPR003594">
    <property type="entry name" value="HATPase_dom"/>
</dbReference>
<evidence type="ECO:0000256" key="7">
    <source>
        <dbReference type="ARBA" id="ARBA00023012"/>
    </source>
</evidence>
<dbReference type="PROSITE" id="PS50109">
    <property type="entry name" value="HIS_KIN"/>
    <property type="match status" value="1"/>
</dbReference>
<dbReference type="OrthoDB" id="9810305at2"/>
<dbReference type="CDD" id="cd00075">
    <property type="entry name" value="HATPase"/>
    <property type="match status" value="1"/>
</dbReference>